<gene>
    <name evidence="2" type="ORF">DXZ20_21350</name>
</gene>
<keyword evidence="1" id="KW-0812">Transmembrane</keyword>
<evidence type="ECO:0000313" key="2">
    <source>
        <dbReference type="EMBL" id="NEZ58144.1"/>
    </source>
</evidence>
<keyword evidence="1" id="KW-0472">Membrane</keyword>
<feature type="transmembrane region" description="Helical" evidence="1">
    <location>
        <begin position="12"/>
        <end position="34"/>
    </location>
</feature>
<comment type="caution">
    <text evidence="2">The sequence shown here is derived from an EMBL/GenBank/DDBJ whole genome shotgun (WGS) entry which is preliminary data.</text>
</comment>
<sequence>MGRRLTEKNPKVRATAAMWTLSMGMLGVCIPLVAITNSGIILPLLVILSTGGATAAVWLSPGRRRPEDIQLTQTVKALEERIINLETICTGLEPVDEPRSLSEIK</sequence>
<dbReference type="Proteomes" id="UP000481033">
    <property type="component" value="Unassembled WGS sequence"/>
</dbReference>
<keyword evidence="1" id="KW-1133">Transmembrane helix</keyword>
<dbReference type="AlphaFoldDB" id="A0A6M0RPH2"/>
<name>A0A6M0RPH2_9CYAN</name>
<evidence type="ECO:0000256" key="1">
    <source>
        <dbReference type="SAM" id="Phobius"/>
    </source>
</evidence>
<dbReference type="EMBL" id="QXHD01000004">
    <property type="protein sequence ID" value="NEZ58144.1"/>
    <property type="molecule type" value="Genomic_DNA"/>
</dbReference>
<evidence type="ECO:0000313" key="3">
    <source>
        <dbReference type="Proteomes" id="UP000481033"/>
    </source>
</evidence>
<organism evidence="2 3">
    <name type="scientific">Adonisia turfae CCMR0081</name>
    <dbReference type="NCBI Taxonomy" id="2292702"/>
    <lineage>
        <taxon>Bacteria</taxon>
        <taxon>Bacillati</taxon>
        <taxon>Cyanobacteriota</taxon>
        <taxon>Adonisia</taxon>
        <taxon>Adonisia turfae</taxon>
    </lineage>
</organism>
<accession>A0A6M0RPH2</accession>
<protein>
    <submittedName>
        <fullName evidence="2">Uncharacterized protein</fullName>
    </submittedName>
</protein>
<dbReference type="RefSeq" id="WP_163671463.1">
    <property type="nucleotide sequence ID" value="NZ_QXHD01000004.1"/>
</dbReference>
<proteinExistence type="predicted"/>
<reference evidence="2 3" key="1">
    <citation type="journal article" date="2020" name="Microb. Ecol.">
        <title>Ecogenomics of the Marine Benthic Filamentous Cyanobacterium Adonisia.</title>
        <authorList>
            <person name="Walter J.M."/>
            <person name="Coutinho F.H."/>
            <person name="Leomil L."/>
            <person name="Hargreaves P.I."/>
            <person name="Campeao M.E."/>
            <person name="Vieira V.V."/>
            <person name="Silva B.S."/>
            <person name="Fistarol G.O."/>
            <person name="Salomon P.S."/>
            <person name="Sawabe T."/>
            <person name="Mino S."/>
            <person name="Hosokawa M."/>
            <person name="Miyashita H."/>
            <person name="Maruyama F."/>
            <person name="van Verk M.C."/>
            <person name="Dutilh B.E."/>
            <person name="Thompson C.C."/>
            <person name="Thompson F.L."/>
        </authorList>
    </citation>
    <scope>NUCLEOTIDE SEQUENCE [LARGE SCALE GENOMIC DNA]</scope>
    <source>
        <strain evidence="2 3">CCMR0081</strain>
    </source>
</reference>
<keyword evidence="3" id="KW-1185">Reference proteome</keyword>
<feature type="transmembrane region" description="Helical" evidence="1">
    <location>
        <begin position="40"/>
        <end position="59"/>
    </location>
</feature>